<comment type="similarity">
    <text evidence="1">Belongs to the LysR transcriptional regulatory family.</text>
</comment>
<dbReference type="PRINTS" id="PR00039">
    <property type="entry name" value="HTHLYSR"/>
</dbReference>
<sequence length="313" mass="35257">MTITQLQYVLAVAEHKNFTQAAQKSFVTQPTLSMQVQKLEDELDILIFDRSKKPIAITEVGKKIVAQAKNIVNEAERIKDIVDQEKGFIGGDYTLGIIPTIMPTLLPMFLKTFIRKYPKVNLIIKEQNTENLIRNIQDGHLDAGIAATPLEIEFIKERPLYYEPFVGYVPTNHRLSGASHLDPGDLDITDILLLKDGHCFRDGVINICNSTKNYGEEHFQLQSGSFETLINLSNEGLGMTLLPFLNTLELDENKKKYLKHFNPPSPAREVSLIYHKSELKIQITEALKDVISGIVRGAIAFQDVKIISPISKQ</sequence>
<feature type="domain" description="HTH lysR-type" evidence="6">
    <location>
        <begin position="1"/>
        <end position="58"/>
    </location>
</feature>
<evidence type="ECO:0000313" key="7">
    <source>
        <dbReference type="EMBL" id="MBD0849253.1"/>
    </source>
</evidence>
<keyword evidence="5" id="KW-0804">Transcription</keyword>
<dbReference type="PANTHER" id="PTHR30346:SF26">
    <property type="entry name" value="HYDROGEN PEROXIDE-INDUCIBLE GENES ACTIVATOR"/>
    <property type="match status" value="1"/>
</dbReference>
<dbReference type="SUPFAM" id="SSF53850">
    <property type="entry name" value="Periplasmic binding protein-like II"/>
    <property type="match status" value="1"/>
</dbReference>
<accession>A0ABR7VAH0</accession>
<evidence type="ECO:0000256" key="4">
    <source>
        <dbReference type="ARBA" id="ARBA00023159"/>
    </source>
</evidence>
<gene>
    <name evidence="7" type="ORF">HPE63_01110</name>
</gene>
<dbReference type="InterPro" id="IPR000847">
    <property type="entry name" value="LysR_HTH_N"/>
</dbReference>
<dbReference type="Gene3D" id="1.10.10.10">
    <property type="entry name" value="Winged helix-like DNA-binding domain superfamily/Winged helix DNA-binding domain"/>
    <property type="match status" value="1"/>
</dbReference>
<name>A0ABR7VAH0_9FLAO</name>
<dbReference type="CDD" id="cd08411">
    <property type="entry name" value="PBP2_OxyR"/>
    <property type="match status" value="1"/>
</dbReference>
<dbReference type="SUPFAM" id="SSF46785">
    <property type="entry name" value="Winged helix' DNA-binding domain"/>
    <property type="match status" value="1"/>
</dbReference>
<keyword evidence="8" id="KW-1185">Reference proteome</keyword>
<comment type="caution">
    <text evidence="7">The sequence shown here is derived from an EMBL/GenBank/DDBJ whole genome shotgun (WGS) entry which is preliminary data.</text>
</comment>
<proteinExistence type="inferred from homology"/>
<reference evidence="7 8" key="1">
    <citation type="submission" date="2020-05" db="EMBL/GenBank/DDBJ databases">
        <title>The draft genome sequence of Maribacter arenosus CAU 1321.</title>
        <authorList>
            <person name="Mu L."/>
        </authorList>
    </citation>
    <scope>NUCLEOTIDE SEQUENCE [LARGE SCALE GENOMIC DNA]</scope>
    <source>
        <strain evidence="7 8">CAU 1321</strain>
    </source>
</reference>
<dbReference type="InterPro" id="IPR036388">
    <property type="entry name" value="WH-like_DNA-bd_sf"/>
</dbReference>
<evidence type="ECO:0000256" key="1">
    <source>
        <dbReference type="ARBA" id="ARBA00009437"/>
    </source>
</evidence>
<keyword evidence="4" id="KW-0010">Activator</keyword>
<dbReference type="PROSITE" id="PS50931">
    <property type="entry name" value="HTH_LYSR"/>
    <property type="match status" value="1"/>
</dbReference>
<evidence type="ECO:0000256" key="5">
    <source>
        <dbReference type="ARBA" id="ARBA00023163"/>
    </source>
</evidence>
<protein>
    <submittedName>
        <fullName evidence="7">LysR family transcriptional regulator</fullName>
    </submittedName>
</protein>
<dbReference type="InterPro" id="IPR036390">
    <property type="entry name" value="WH_DNA-bd_sf"/>
</dbReference>
<dbReference type="Pfam" id="PF03466">
    <property type="entry name" value="LysR_substrate"/>
    <property type="match status" value="1"/>
</dbReference>
<evidence type="ECO:0000259" key="6">
    <source>
        <dbReference type="PROSITE" id="PS50931"/>
    </source>
</evidence>
<dbReference type="InterPro" id="IPR005119">
    <property type="entry name" value="LysR_subst-bd"/>
</dbReference>
<dbReference type="PANTHER" id="PTHR30346">
    <property type="entry name" value="TRANSCRIPTIONAL DUAL REGULATOR HCAR-RELATED"/>
    <property type="match status" value="1"/>
</dbReference>
<dbReference type="Pfam" id="PF00126">
    <property type="entry name" value="HTH_1"/>
    <property type="match status" value="1"/>
</dbReference>
<evidence type="ECO:0000313" key="8">
    <source>
        <dbReference type="Proteomes" id="UP000598350"/>
    </source>
</evidence>
<dbReference type="Gene3D" id="3.40.190.10">
    <property type="entry name" value="Periplasmic binding protein-like II"/>
    <property type="match status" value="2"/>
</dbReference>
<organism evidence="7 8">
    <name type="scientific">Maribacter arenosus</name>
    <dbReference type="NCBI Taxonomy" id="1854708"/>
    <lineage>
        <taxon>Bacteria</taxon>
        <taxon>Pseudomonadati</taxon>
        <taxon>Bacteroidota</taxon>
        <taxon>Flavobacteriia</taxon>
        <taxon>Flavobacteriales</taxon>
        <taxon>Flavobacteriaceae</taxon>
        <taxon>Maribacter</taxon>
    </lineage>
</organism>
<dbReference type="Proteomes" id="UP000598350">
    <property type="component" value="Unassembled WGS sequence"/>
</dbReference>
<dbReference type="EMBL" id="JABTCG010000001">
    <property type="protein sequence ID" value="MBD0849253.1"/>
    <property type="molecule type" value="Genomic_DNA"/>
</dbReference>
<keyword evidence="2" id="KW-0805">Transcription regulation</keyword>
<dbReference type="RefSeq" id="WP_188312386.1">
    <property type="nucleotide sequence ID" value="NZ_JABTCG010000001.1"/>
</dbReference>
<evidence type="ECO:0000256" key="3">
    <source>
        <dbReference type="ARBA" id="ARBA00023125"/>
    </source>
</evidence>
<evidence type="ECO:0000256" key="2">
    <source>
        <dbReference type="ARBA" id="ARBA00023015"/>
    </source>
</evidence>
<keyword evidence="3" id="KW-0238">DNA-binding</keyword>